<dbReference type="GO" id="GO:0016020">
    <property type="term" value="C:membrane"/>
    <property type="evidence" value="ECO:0007669"/>
    <property type="project" value="InterPro"/>
</dbReference>
<sequence length="573" mass="62763">MKTPADAALDWHALRRDAEHQLAGGWAGAAGHGPHDAQRQLHELQVSQIELALQNEALAALQEQRDAAEAGLNQYAVLYDQAPAGYLSVGPDGVIIRANLAAGTLLGRPREQLLGRPLEQYVAPHAQATLRRFLDELFASGVRGALEVPLFGGAGRAARFEANLDDAGLKCRLIVTDMGQQQVRDAARRRAFLVLDSIEEGVLVCDAQRRIVAVNPAFTRLTGYLAEEALGRDPAFLGRRGAHPPGYHARAMEQLLQSGVWQGEIHNLKRDGTALLTSMSLTVVRADDGEVDYFIGVFSDISERKRAEQALIDLSRELDQRVVERTAALTAANLRLQQEVAERQRAEAALHQSREQLRKLADHLVTVKEDERKRIAREIHDELGQNLLALRLDIAALRARAGARHPRLAQRAEVVLDNVDATIRSVRGIMNELRPAVLDLGLQAAFEWQVGEWRKRSGVACRLHLPDEAVMAAIEGDIGMVLFRSLQESLLNVQRHAGASDVEVRLRAQGRWLELRVADNGIGIAPAQRNKNGSFGLIGIAERVAALGGRFQIEPYVPGRGCTLTIAFALAPA</sequence>
<evidence type="ECO:0000256" key="1">
    <source>
        <dbReference type="ARBA" id="ARBA00022679"/>
    </source>
</evidence>
<dbReference type="GO" id="GO:0000155">
    <property type="term" value="F:phosphorelay sensor kinase activity"/>
    <property type="evidence" value="ECO:0007669"/>
    <property type="project" value="InterPro"/>
</dbReference>
<dbReference type="GO" id="GO:0046983">
    <property type="term" value="F:protein dimerization activity"/>
    <property type="evidence" value="ECO:0007669"/>
    <property type="project" value="InterPro"/>
</dbReference>
<dbReference type="Pfam" id="PF02518">
    <property type="entry name" value="HATPase_c"/>
    <property type="match status" value="1"/>
</dbReference>
<dbReference type="PANTHER" id="PTHR24421:SF58">
    <property type="entry name" value="SIGNAL TRANSDUCTION HISTIDINE-PROTEIN KINASE_PHOSPHATASE UHPB"/>
    <property type="match status" value="1"/>
</dbReference>
<evidence type="ECO:0000313" key="8">
    <source>
        <dbReference type="Proteomes" id="UP000534388"/>
    </source>
</evidence>
<dbReference type="CDD" id="cd16917">
    <property type="entry name" value="HATPase_UhpB-NarQ-NarX-like"/>
    <property type="match status" value="1"/>
</dbReference>
<protein>
    <submittedName>
        <fullName evidence="7">PAS domain-containing protein</fullName>
    </submittedName>
</protein>
<proteinExistence type="predicted"/>
<dbReference type="Gene3D" id="1.20.5.1930">
    <property type="match status" value="1"/>
</dbReference>
<dbReference type="InterPro" id="IPR003594">
    <property type="entry name" value="HATPase_dom"/>
</dbReference>
<dbReference type="Proteomes" id="UP000534388">
    <property type="component" value="Unassembled WGS sequence"/>
</dbReference>
<comment type="caution">
    <text evidence="7">The sequence shown here is derived from an EMBL/GenBank/DDBJ whole genome shotgun (WGS) entry which is preliminary data.</text>
</comment>
<evidence type="ECO:0000256" key="3">
    <source>
        <dbReference type="ARBA" id="ARBA00023012"/>
    </source>
</evidence>
<reference evidence="7 8" key="1">
    <citation type="submission" date="2020-07" db="EMBL/GenBank/DDBJ databases">
        <title>Novel species isolated from subtropical streams in China.</title>
        <authorList>
            <person name="Lu H."/>
        </authorList>
    </citation>
    <scope>NUCLEOTIDE SEQUENCE [LARGE SCALE GENOMIC DNA]</scope>
    <source>
        <strain evidence="7 8">LX20W</strain>
    </source>
</reference>
<feature type="domain" description="PAC" evidence="6">
    <location>
        <begin position="261"/>
        <end position="313"/>
    </location>
</feature>
<dbReference type="CDD" id="cd00130">
    <property type="entry name" value="PAS"/>
    <property type="match status" value="2"/>
</dbReference>
<evidence type="ECO:0000259" key="6">
    <source>
        <dbReference type="PROSITE" id="PS50113"/>
    </source>
</evidence>
<keyword evidence="4" id="KW-0175">Coiled coil</keyword>
<dbReference type="InterPro" id="IPR050482">
    <property type="entry name" value="Sensor_HK_TwoCompSys"/>
</dbReference>
<dbReference type="InterPro" id="IPR035965">
    <property type="entry name" value="PAS-like_dom_sf"/>
</dbReference>
<dbReference type="SUPFAM" id="SSF55785">
    <property type="entry name" value="PYP-like sensor domain (PAS domain)"/>
    <property type="match status" value="2"/>
</dbReference>
<dbReference type="NCBIfam" id="TIGR00229">
    <property type="entry name" value="sensory_box"/>
    <property type="match status" value="1"/>
</dbReference>
<name>A0A7W2ESJ9_9BURK</name>
<dbReference type="PROSITE" id="PS50113">
    <property type="entry name" value="PAC"/>
    <property type="match status" value="1"/>
</dbReference>
<dbReference type="SUPFAM" id="SSF55874">
    <property type="entry name" value="ATPase domain of HSP90 chaperone/DNA topoisomerase II/histidine kinase"/>
    <property type="match status" value="1"/>
</dbReference>
<feature type="coiled-coil region" evidence="4">
    <location>
        <begin position="44"/>
        <end position="71"/>
    </location>
</feature>
<feature type="domain" description="PAS" evidence="5">
    <location>
        <begin position="71"/>
        <end position="141"/>
    </location>
</feature>
<dbReference type="Gene3D" id="3.30.450.20">
    <property type="entry name" value="PAS domain"/>
    <property type="match status" value="2"/>
</dbReference>
<dbReference type="Pfam" id="PF08448">
    <property type="entry name" value="PAS_4"/>
    <property type="match status" value="1"/>
</dbReference>
<dbReference type="SMART" id="SM00387">
    <property type="entry name" value="HATPase_c"/>
    <property type="match status" value="1"/>
</dbReference>
<keyword evidence="8" id="KW-1185">Reference proteome</keyword>
<evidence type="ECO:0000313" key="7">
    <source>
        <dbReference type="EMBL" id="MBA5637833.1"/>
    </source>
</evidence>
<dbReference type="Pfam" id="PF07730">
    <property type="entry name" value="HisKA_3"/>
    <property type="match status" value="1"/>
</dbReference>
<dbReference type="InterPro" id="IPR036890">
    <property type="entry name" value="HATPase_C_sf"/>
</dbReference>
<dbReference type="RefSeq" id="WP_182162809.1">
    <property type="nucleotide sequence ID" value="NZ_JACEZT010000007.1"/>
</dbReference>
<dbReference type="InterPro" id="IPR013656">
    <property type="entry name" value="PAS_4"/>
</dbReference>
<dbReference type="Gene3D" id="3.30.565.10">
    <property type="entry name" value="Histidine kinase-like ATPase, C-terminal domain"/>
    <property type="match status" value="1"/>
</dbReference>
<dbReference type="PANTHER" id="PTHR24421">
    <property type="entry name" value="NITRATE/NITRITE SENSOR PROTEIN NARX-RELATED"/>
    <property type="match status" value="1"/>
</dbReference>
<accession>A0A7W2ESJ9</accession>
<dbReference type="PROSITE" id="PS50112">
    <property type="entry name" value="PAS"/>
    <property type="match status" value="2"/>
</dbReference>
<keyword evidence="1" id="KW-0808">Transferase</keyword>
<dbReference type="InterPro" id="IPR000014">
    <property type="entry name" value="PAS"/>
</dbReference>
<evidence type="ECO:0000259" key="5">
    <source>
        <dbReference type="PROSITE" id="PS50112"/>
    </source>
</evidence>
<dbReference type="Pfam" id="PF13426">
    <property type="entry name" value="PAS_9"/>
    <property type="match status" value="1"/>
</dbReference>
<evidence type="ECO:0000256" key="4">
    <source>
        <dbReference type="SAM" id="Coils"/>
    </source>
</evidence>
<dbReference type="InterPro" id="IPR000700">
    <property type="entry name" value="PAS-assoc_C"/>
</dbReference>
<dbReference type="InterPro" id="IPR011712">
    <property type="entry name" value="Sig_transdc_His_kin_sub3_dim/P"/>
</dbReference>
<organism evidence="7 8">
    <name type="scientific">Rugamonas brunnea</name>
    <dbReference type="NCBI Taxonomy" id="2758569"/>
    <lineage>
        <taxon>Bacteria</taxon>
        <taxon>Pseudomonadati</taxon>
        <taxon>Pseudomonadota</taxon>
        <taxon>Betaproteobacteria</taxon>
        <taxon>Burkholderiales</taxon>
        <taxon>Oxalobacteraceae</taxon>
        <taxon>Telluria group</taxon>
        <taxon>Rugamonas</taxon>
    </lineage>
</organism>
<dbReference type="AlphaFoldDB" id="A0A7W2ESJ9"/>
<keyword evidence="3" id="KW-0902">Two-component regulatory system</keyword>
<feature type="coiled-coil region" evidence="4">
    <location>
        <begin position="329"/>
        <end position="363"/>
    </location>
</feature>
<dbReference type="EMBL" id="JACEZT010000007">
    <property type="protein sequence ID" value="MBA5637833.1"/>
    <property type="molecule type" value="Genomic_DNA"/>
</dbReference>
<dbReference type="SMART" id="SM00086">
    <property type="entry name" value="PAC"/>
    <property type="match status" value="1"/>
</dbReference>
<keyword evidence="2" id="KW-0418">Kinase</keyword>
<dbReference type="InterPro" id="IPR001610">
    <property type="entry name" value="PAC"/>
</dbReference>
<dbReference type="SMART" id="SM00091">
    <property type="entry name" value="PAS"/>
    <property type="match status" value="2"/>
</dbReference>
<evidence type="ECO:0000256" key="2">
    <source>
        <dbReference type="ARBA" id="ARBA00022777"/>
    </source>
</evidence>
<feature type="domain" description="PAS" evidence="5">
    <location>
        <begin position="187"/>
        <end position="232"/>
    </location>
</feature>
<gene>
    <name evidence="7" type="ORF">H3H37_12295</name>
</gene>